<proteinExistence type="predicted"/>
<dbReference type="Proteomes" id="UP000322245">
    <property type="component" value="Unassembled WGS sequence"/>
</dbReference>
<sequence length="610" mass="67256">MSSAEEKKKQKKKEEEELKAKRKEYMSKADPSTVEKMLGGGDLGKDYFKEGEWKPSWTYLEFNGDACLADVLGKPQEGFYAPAGTMLPLGAQLPEMTVLKYGGNVIPWRRDGTDARSYGQSASEGNLQAISKGSIRVALLIALRERLSLARTNAGYPAIITMAAVYPSSASAPSDVFLARRIAEIQTHFPQLYARVAAAHTTEPVQILRDRPWKSSEVLRKGVYLPQQTKDKEFAAVLHLDGQKMMQEDFDNAPLWQITVYASTSQSRVYVALSVEHVMIDGRGMANLFQALLAENISHLPQETLEATPRAEDTINMRPSLVFAVPLIWYHIVLPRLPSFLQTYFAPAKPWPAEQIDVSPLASPSALSLFSLSSGDVSQLKALARLHKVPALNAALLAMYGLAVWSKYRYTLRPFRLVAISARSERDASLGHAYALSNYVSSHQIDVYIQSGDDFWTIARKVSYDTSNPRAISHARMRMGMIAQIPDGIYISPNGEPDPFRPTLFEDFLLNNASLPTPFTTGFALSNLGLLPLPEGAEDLAWAQVANGLGGEVFTVAVVGHQNGIKLSTSFKDGSAVGRSEVEDVEQIFGIILGRLLDGMETVEELIRRS</sequence>
<reference evidence="2 3" key="1">
    <citation type="submission" date="2017-05" db="EMBL/GenBank/DDBJ databases">
        <title>The Genome Sequence of Tsuchiyaea wingfieldii DSM 27421.</title>
        <authorList>
            <person name="Cuomo C."/>
            <person name="Passer A."/>
            <person name="Billmyre B."/>
            <person name="Heitman J."/>
        </authorList>
    </citation>
    <scope>NUCLEOTIDE SEQUENCE [LARGE SCALE GENOMIC DNA]</scope>
    <source>
        <strain evidence="2 3">DSM 27421</strain>
    </source>
</reference>
<dbReference type="AlphaFoldDB" id="A0A5D3AY90"/>
<evidence type="ECO:0000313" key="2">
    <source>
        <dbReference type="EMBL" id="TYJ56457.1"/>
    </source>
</evidence>
<feature type="region of interest" description="Disordered" evidence="1">
    <location>
        <begin position="1"/>
        <end position="33"/>
    </location>
</feature>
<feature type="compositionally biased region" description="Basic and acidic residues" evidence="1">
    <location>
        <begin position="1"/>
        <end position="27"/>
    </location>
</feature>
<comment type="caution">
    <text evidence="2">The sequence shown here is derived from an EMBL/GenBank/DDBJ whole genome shotgun (WGS) entry which is preliminary data.</text>
</comment>
<keyword evidence="3" id="KW-1185">Reference proteome</keyword>
<gene>
    <name evidence="2" type="ORF">B9479_002860</name>
</gene>
<dbReference type="SUPFAM" id="SSF52777">
    <property type="entry name" value="CoA-dependent acyltransferases"/>
    <property type="match status" value="1"/>
</dbReference>
<dbReference type="InterPro" id="IPR052058">
    <property type="entry name" value="Alcohol_O-acetyltransferase"/>
</dbReference>
<evidence type="ECO:0000256" key="1">
    <source>
        <dbReference type="SAM" id="MobiDB-lite"/>
    </source>
</evidence>
<organism evidence="2 3">
    <name type="scientific">Cryptococcus floricola</name>
    <dbReference type="NCBI Taxonomy" id="2591691"/>
    <lineage>
        <taxon>Eukaryota</taxon>
        <taxon>Fungi</taxon>
        <taxon>Dikarya</taxon>
        <taxon>Basidiomycota</taxon>
        <taxon>Agaricomycotina</taxon>
        <taxon>Tremellomycetes</taxon>
        <taxon>Tremellales</taxon>
        <taxon>Cryptococcaceae</taxon>
        <taxon>Cryptococcus</taxon>
    </lineage>
</organism>
<dbReference type="PANTHER" id="PTHR28037:SF1">
    <property type="entry name" value="ALCOHOL O-ACETYLTRANSFERASE 1-RELATED"/>
    <property type="match status" value="1"/>
</dbReference>
<dbReference type="EMBL" id="NIDF01000024">
    <property type="protein sequence ID" value="TYJ56457.1"/>
    <property type="molecule type" value="Genomic_DNA"/>
</dbReference>
<protein>
    <recommendedName>
        <fullName evidence="4">Diacylglycerol O-acyltransferase</fullName>
    </recommendedName>
</protein>
<evidence type="ECO:0000313" key="3">
    <source>
        <dbReference type="Proteomes" id="UP000322245"/>
    </source>
</evidence>
<accession>A0A5D3AY90</accession>
<dbReference type="PANTHER" id="PTHR28037">
    <property type="entry name" value="ALCOHOL O-ACETYLTRANSFERASE 1-RELATED"/>
    <property type="match status" value="1"/>
</dbReference>
<name>A0A5D3AY90_9TREE</name>
<evidence type="ECO:0008006" key="4">
    <source>
        <dbReference type="Google" id="ProtNLM"/>
    </source>
</evidence>